<evidence type="ECO:0000313" key="20">
    <source>
        <dbReference type="EMBL" id="ONN41657.1"/>
    </source>
</evidence>
<dbReference type="GO" id="GO:0000155">
    <property type="term" value="F:phosphorelay sensor kinase activity"/>
    <property type="evidence" value="ECO:0007669"/>
    <property type="project" value="InterPro"/>
</dbReference>
<reference evidence="20 21" key="1">
    <citation type="submission" date="2016-12" db="EMBL/GenBank/DDBJ databases">
        <authorList>
            <person name="Song W.-J."/>
            <person name="Kurnit D.M."/>
        </authorList>
    </citation>
    <scope>NUCLEOTIDE SEQUENCE [LARGE SCALE GENOMIC DNA]</scope>
    <source>
        <strain evidence="20 21">CGB1038-1_S1</strain>
    </source>
</reference>
<accession>A0A1L8UZY4</accession>
<dbReference type="PANTHER" id="PTHR45528:SF11">
    <property type="entry name" value="HISTIDINE KINASE"/>
    <property type="match status" value="1"/>
</dbReference>
<dbReference type="EC" id="2.7.13.3" evidence="3"/>
<sequence length="354" mass="40784">MRKKIFSQLWIYFACIVFISILVTLLCFLGFIFLLSHKTVPASEQQATWFPLVVFAGFSMMVGTGISIFVGRRILLPISDLRTNMSKVATGDFSIRMDEQQKVEEVQQLYKDFNVMVQELSSIETLRNDFVSNVSHEFKTPLATIQGYVQLLQAPNISEEEKQVFLQRIIESITQLSQLTENTLKLNKLENQRIKLEKRPFRLDEQIREVIVFLQPKWEQEHLQLEIDLESVNFVGNEEFLYQVWLNLMDNAIKYNQPQGKIKIRLTQNATQVIVEVTDSGVGMDQETQARLFEKFYQGESSRQFSGNGLGLSLVKKIVELHHGKISYNSISKVGTTVIIQLDKENTSLTYPVE</sequence>
<protein>
    <recommendedName>
        <fullName evidence="13">Heme sensor protein HssS</fullName>
        <ecNumber evidence="3">2.7.13.3</ecNumber>
    </recommendedName>
</protein>
<keyword evidence="10" id="KW-0843">Virulence</keyword>
<dbReference type="EMBL" id="MSTR01000013">
    <property type="protein sequence ID" value="ONN41657.1"/>
    <property type="molecule type" value="Genomic_DNA"/>
</dbReference>
<dbReference type="SMART" id="SM00387">
    <property type="entry name" value="HATPase_c"/>
    <property type="match status" value="1"/>
</dbReference>
<dbReference type="Proteomes" id="UP000509460">
    <property type="component" value="Chromosome"/>
</dbReference>
<dbReference type="GeneID" id="60998223"/>
<dbReference type="GO" id="GO:0005886">
    <property type="term" value="C:plasma membrane"/>
    <property type="evidence" value="ECO:0007669"/>
    <property type="project" value="TreeGrafter"/>
</dbReference>
<feature type="transmembrane region" description="Helical" evidence="14">
    <location>
        <begin position="47"/>
        <end position="70"/>
    </location>
</feature>
<comment type="catalytic activity">
    <reaction evidence="1">
        <text>ATP + protein L-histidine = ADP + protein N-phospho-L-histidine.</text>
        <dbReference type="EC" id="2.7.13.3"/>
    </reaction>
</comment>
<dbReference type="PRINTS" id="PR00344">
    <property type="entry name" value="BCTRLSENSOR"/>
</dbReference>
<keyword evidence="7 19" id="KW-0418">Kinase</keyword>
<dbReference type="SUPFAM" id="SSF47384">
    <property type="entry name" value="Homodimeric domain of signal transducing histidine kinase"/>
    <property type="match status" value="1"/>
</dbReference>
<dbReference type="EMBL" id="BJWA01000016">
    <property type="protein sequence ID" value="GEL81021.1"/>
    <property type="molecule type" value="Genomic_DNA"/>
</dbReference>
<evidence type="ECO:0000313" key="17">
    <source>
        <dbReference type="EMBL" id="BBM15239.1"/>
    </source>
</evidence>
<evidence type="ECO:0000259" key="15">
    <source>
        <dbReference type="PROSITE" id="PS50109"/>
    </source>
</evidence>
<organism evidence="19 24">
    <name type="scientific">Enterococcus mundtii</name>
    <dbReference type="NCBI Taxonomy" id="53346"/>
    <lineage>
        <taxon>Bacteria</taxon>
        <taxon>Bacillati</taxon>
        <taxon>Bacillota</taxon>
        <taxon>Bacilli</taxon>
        <taxon>Lactobacillales</taxon>
        <taxon>Enterococcaceae</taxon>
        <taxon>Enterococcus</taxon>
    </lineage>
</organism>
<evidence type="ECO:0000313" key="21">
    <source>
        <dbReference type="Proteomes" id="UP000189299"/>
    </source>
</evidence>
<dbReference type="Pfam" id="PF02518">
    <property type="entry name" value="HATPase_c"/>
    <property type="match status" value="1"/>
</dbReference>
<keyword evidence="22" id="KW-1185">Reference proteome</keyword>
<evidence type="ECO:0000256" key="6">
    <source>
        <dbReference type="ARBA" id="ARBA00022692"/>
    </source>
</evidence>
<evidence type="ECO:0000256" key="7">
    <source>
        <dbReference type="ARBA" id="ARBA00022777"/>
    </source>
</evidence>
<feature type="domain" description="HAMP" evidence="16">
    <location>
        <begin position="72"/>
        <end position="125"/>
    </location>
</feature>
<dbReference type="InterPro" id="IPR050398">
    <property type="entry name" value="HssS/ArlS-like"/>
</dbReference>
<reference evidence="17 23" key="2">
    <citation type="submission" date="2019-07" db="EMBL/GenBank/DDBJ databases">
        <title>antibiotic susceptibility of plant-derived lactic acid bacteria.</title>
        <authorList>
            <person name="Sugiyama M."/>
            <person name="Noda M."/>
        </authorList>
    </citation>
    <scope>NUCLEOTIDE SEQUENCE [LARGE SCALE GENOMIC DNA]</scope>
    <source>
        <strain evidence="17 23">15-1A</strain>
    </source>
</reference>
<dbReference type="CDD" id="cd00075">
    <property type="entry name" value="HATPase"/>
    <property type="match status" value="1"/>
</dbReference>
<feature type="domain" description="Histidine kinase" evidence="15">
    <location>
        <begin position="133"/>
        <end position="346"/>
    </location>
</feature>
<dbReference type="PROSITE" id="PS50109">
    <property type="entry name" value="HIS_KIN"/>
    <property type="match status" value="1"/>
</dbReference>
<dbReference type="InterPro" id="IPR004358">
    <property type="entry name" value="Sig_transdc_His_kin-like_C"/>
</dbReference>
<dbReference type="AlphaFoldDB" id="A0A1L8UZY4"/>
<keyword evidence="8 14" id="KW-1133">Transmembrane helix</keyword>
<evidence type="ECO:0000313" key="18">
    <source>
        <dbReference type="EMBL" id="GEL81021.1"/>
    </source>
</evidence>
<dbReference type="OrthoDB" id="9813151at2"/>
<evidence type="ECO:0000256" key="3">
    <source>
        <dbReference type="ARBA" id="ARBA00012438"/>
    </source>
</evidence>
<dbReference type="InterPro" id="IPR036890">
    <property type="entry name" value="HATPase_C_sf"/>
</dbReference>
<evidence type="ECO:0000256" key="1">
    <source>
        <dbReference type="ARBA" id="ARBA00000085"/>
    </source>
</evidence>
<dbReference type="RefSeq" id="WP_010736373.1">
    <property type="nucleotide sequence ID" value="NZ_AP019810.1"/>
</dbReference>
<dbReference type="Gene3D" id="3.30.565.10">
    <property type="entry name" value="Histidine kinase-like ATPase, C-terminal domain"/>
    <property type="match status" value="1"/>
</dbReference>
<evidence type="ECO:0000256" key="2">
    <source>
        <dbReference type="ARBA" id="ARBA00004141"/>
    </source>
</evidence>
<comment type="subcellular location">
    <subcellularLocation>
        <location evidence="2">Membrane</location>
        <topology evidence="2">Multi-pass membrane protein</topology>
    </subcellularLocation>
</comment>
<dbReference type="CDD" id="cd06225">
    <property type="entry name" value="HAMP"/>
    <property type="match status" value="1"/>
</dbReference>
<reference evidence="18 22" key="3">
    <citation type="submission" date="2019-07" db="EMBL/GenBank/DDBJ databases">
        <title>Whole genome shotgun sequence of Enterococcus mundtii NBRC 100490.</title>
        <authorList>
            <person name="Hosoyama A."/>
            <person name="Uohara A."/>
            <person name="Ohji S."/>
            <person name="Ichikawa N."/>
        </authorList>
    </citation>
    <scope>NUCLEOTIDE SEQUENCE [LARGE SCALE GENOMIC DNA]</scope>
    <source>
        <strain evidence="18 22">NBRC 100490</strain>
    </source>
</reference>
<keyword evidence="11 14" id="KW-0472">Membrane</keyword>
<feature type="transmembrane region" description="Helical" evidence="14">
    <location>
        <begin position="9"/>
        <end position="35"/>
    </location>
</feature>
<evidence type="ECO:0000256" key="12">
    <source>
        <dbReference type="ARBA" id="ARBA00037219"/>
    </source>
</evidence>
<keyword evidence="4" id="KW-0597">Phosphoprotein</keyword>
<name>A0A1L8UZY4_ENTMU</name>
<dbReference type="InterPro" id="IPR003660">
    <property type="entry name" value="HAMP_dom"/>
</dbReference>
<dbReference type="EMBL" id="JABCAG010000004">
    <property type="protein sequence ID" value="NMP57367.1"/>
    <property type="molecule type" value="Genomic_DNA"/>
</dbReference>
<evidence type="ECO:0000313" key="19">
    <source>
        <dbReference type="EMBL" id="NMP57367.1"/>
    </source>
</evidence>
<dbReference type="SUPFAM" id="SSF55874">
    <property type="entry name" value="ATPase domain of HSP90 chaperone/DNA topoisomerase II/histidine kinase"/>
    <property type="match status" value="1"/>
</dbReference>
<evidence type="ECO:0000313" key="22">
    <source>
        <dbReference type="Proteomes" id="UP000321175"/>
    </source>
</evidence>
<evidence type="ECO:0000256" key="8">
    <source>
        <dbReference type="ARBA" id="ARBA00022989"/>
    </source>
</evidence>
<dbReference type="InterPro" id="IPR003661">
    <property type="entry name" value="HisK_dim/P_dom"/>
</dbReference>
<dbReference type="PANTHER" id="PTHR45528">
    <property type="entry name" value="SENSOR HISTIDINE KINASE CPXA"/>
    <property type="match status" value="1"/>
</dbReference>
<evidence type="ECO:0000256" key="9">
    <source>
        <dbReference type="ARBA" id="ARBA00023012"/>
    </source>
</evidence>
<dbReference type="Pfam" id="PF00512">
    <property type="entry name" value="HisKA"/>
    <property type="match status" value="1"/>
</dbReference>
<evidence type="ECO:0000313" key="23">
    <source>
        <dbReference type="Proteomes" id="UP000509460"/>
    </source>
</evidence>
<dbReference type="FunFam" id="3.30.565.10:FF:000006">
    <property type="entry name" value="Sensor histidine kinase WalK"/>
    <property type="match status" value="1"/>
</dbReference>
<keyword evidence="6 14" id="KW-0812">Transmembrane</keyword>
<dbReference type="Pfam" id="PF00672">
    <property type="entry name" value="HAMP"/>
    <property type="match status" value="1"/>
</dbReference>
<dbReference type="SUPFAM" id="SSF158472">
    <property type="entry name" value="HAMP domain-like"/>
    <property type="match status" value="1"/>
</dbReference>
<dbReference type="SMART" id="SM00304">
    <property type="entry name" value="HAMP"/>
    <property type="match status" value="1"/>
</dbReference>
<dbReference type="InterPro" id="IPR003594">
    <property type="entry name" value="HATPase_dom"/>
</dbReference>
<evidence type="ECO:0000259" key="16">
    <source>
        <dbReference type="PROSITE" id="PS50885"/>
    </source>
</evidence>
<dbReference type="Gene3D" id="1.10.287.130">
    <property type="match status" value="1"/>
</dbReference>
<keyword evidence="9" id="KW-0902">Two-component regulatory system</keyword>
<evidence type="ECO:0000313" key="24">
    <source>
        <dbReference type="Proteomes" id="UP000557857"/>
    </source>
</evidence>
<dbReference type="InterPro" id="IPR036097">
    <property type="entry name" value="HisK_dim/P_sf"/>
</dbReference>
<dbReference type="Gene3D" id="6.10.340.10">
    <property type="match status" value="1"/>
</dbReference>
<evidence type="ECO:0000256" key="13">
    <source>
        <dbReference type="ARBA" id="ARBA00040841"/>
    </source>
</evidence>
<dbReference type="CDD" id="cd00082">
    <property type="entry name" value="HisKA"/>
    <property type="match status" value="1"/>
</dbReference>
<dbReference type="Proteomes" id="UP000189299">
    <property type="component" value="Unassembled WGS sequence"/>
</dbReference>
<dbReference type="PROSITE" id="PS50885">
    <property type="entry name" value="HAMP"/>
    <property type="match status" value="1"/>
</dbReference>
<evidence type="ECO:0000256" key="5">
    <source>
        <dbReference type="ARBA" id="ARBA00022679"/>
    </source>
</evidence>
<dbReference type="STRING" id="53346.A5802_002748"/>
<evidence type="ECO:0000256" key="11">
    <source>
        <dbReference type="ARBA" id="ARBA00023136"/>
    </source>
</evidence>
<dbReference type="SMART" id="SM00388">
    <property type="entry name" value="HisKA"/>
    <property type="match status" value="1"/>
</dbReference>
<evidence type="ECO:0000256" key="10">
    <source>
        <dbReference type="ARBA" id="ARBA00023026"/>
    </source>
</evidence>
<evidence type="ECO:0000256" key="14">
    <source>
        <dbReference type="SAM" id="Phobius"/>
    </source>
</evidence>
<proteinExistence type="predicted"/>
<comment type="function">
    <text evidence="12">Member of the two-component regulatory system HssS/HssR involved in intracellular heme homeostasis and tempering of staphylococcal virulence. HssS functions as a heme sensor histidine kinase which is autophosphorylated at a histidine residue and transfers its phosphate group to an aspartate residue of HssR. HssR/HssS activates the expression of hrtAB, an efflux pump, in response to extracellular heme, hemin, hemoglobin or blood.</text>
</comment>
<dbReference type="InterPro" id="IPR005467">
    <property type="entry name" value="His_kinase_dom"/>
</dbReference>
<dbReference type="Proteomes" id="UP000321175">
    <property type="component" value="Unassembled WGS sequence"/>
</dbReference>
<evidence type="ECO:0000256" key="4">
    <source>
        <dbReference type="ARBA" id="ARBA00022553"/>
    </source>
</evidence>
<reference evidence="19 24" key="4">
    <citation type="submission" date="2020-04" db="EMBL/GenBank/DDBJ databases">
        <authorList>
            <person name="Abaymova A."/>
            <person name="Teymurazov M."/>
            <person name="Tazyna O."/>
            <person name="Chatushin Y."/>
            <person name="Svetoch E."/>
            <person name="Pereligyn V."/>
            <person name="Pohylenko V."/>
            <person name="Platonov M."/>
            <person name="Kartsev N."/>
            <person name="Skryabin Y."/>
            <person name="Sizova A."/>
            <person name="Solomentsev V."/>
            <person name="Kislichkina A."/>
            <person name="Bogun A."/>
        </authorList>
    </citation>
    <scope>NUCLEOTIDE SEQUENCE [LARGE SCALE GENOMIC DNA]</scope>
    <source>
        <strain evidence="19">SCPM-O-B-8398</strain>
        <strain evidence="24">SCPM-O-B-8398 (E28)</strain>
    </source>
</reference>
<gene>
    <name evidence="20" type="ORF">BTN92_12430</name>
    <name evidence="17" type="ORF">EM151A_2048</name>
    <name evidence="18" type="ORF">EMU01_21650</name>
    <name evidence="19" type="ORF">HI921_02625</name>
</gene>
<dbReference type="FunFam" id="1.10.287.130:FF:000001">
    <property type="entry name" value="Two-component sensor histidine kinase"/>
    <property type="match status" value="1"/>
</dbReference>
<dbReference type="EMBL" id="AP019810">
    <property type="protein sequence ID" value="BBM15239.1"/>
    <property type="molecule type" value="Genomic_DNA"/>
</dbReference>
<keyword evidence="5" id="KW-0808">Transferase</keyword>
<dbReference type="Proteomes" id="UP000557857">
    <property type="component" value="Unassembled WGS sequence"/>
</dbReference>